<dbReference type="InterPro" id="IPR044604">
    <property type="entry name" value="FLZ12/13/14"/>
</dbReference>
<dbReference type="OrthoDB" id="1932717at2759"/>
<dbReference type="EMBL" id="BSYR01000048">
    <property type="protein sequence ID" value="GMJ07269.1"/>
    <property type="molecule type" value="Genomic_DNA"/>
</dbReference>
<feature type="zinc finger region" description="FLZ-type" evidence="4">
    <location>
        <begin position="149"/>
        <end position="192"/>
    </location>
</feature>
<comment type="similarity">
    <text evidence="1">Belongs to the FLZ family.</text>
</comment>
<dbReference type="PANTHER" id="PTHR47208:SF5">
    <property type="entry name" value="FCS-LIKE ZINC FINGER 12-RELATED"/>
    <property type="match status" value="1"/>
</dbReference>
<sequence length="222" mass="24342">MSGRRPRPMIGKLSELLVSGKPPGFFSDAASSPTSPLDIKTPSPRGMKRYDVGGVGLGIVAALDKSTTDACKHAVCGSNLIVVNSGKNCDGFKGRYEDLEMENLEEITYVISHGSGKSSTKVYYDGGEERRKFGHGPRFVEDVGFPSSDFLSCCHLCRKQLHGKDIYMYRGEKAFCSSECRETQIMMDERKERCTSEISRSAKVSSSYNSGEIFFSTGILAI</sequence>
<feature type="domain" description="FLZ-type" evidence="6">
    <location>
        <begin position="149"/>
        <end position="192"/>
    </location>
</feature>
<name>A0A9W7MM66_HIBTR</name>
<reference evidence="7" key="1">
    <citation type="submission" date="2023-05" db="EMBL/GenBank/DDBJ databases">
        <title>Genome and transcriptome analyses reveal genes involved in the formation of fine ridges on petal epidermal cells in Hibiscus trionum.</title>
        <authorList>
            <person name="Koshimizu S."/>
            <person name="Masuda S."/>
            <person name="Ishii T."/>
            <person name="Shirasu K."/>
            <person name="Hoshino A."/>
            <person name="Arita M."/>
        </authorList>
    </citation>
    <scope>NUCLEOTIDE SEQUENCE</scope>
    <source>
        <strain evidence="7">Hamamatsu line</strain>
    </source>
</reference>
<evidence type="ECO:0000313" key="8">
    <source>
        <dbReference type="Proteomes" id="UP001165190"/>
    </source>
</evidence>
<keyword evidence="2" id="KW-0479">Metal-binding</keyword>
<gene>
    <name evidence="7" type="ORF">HRI_004396100</name>
</gene>
<dbReference type="PROSITE" id="PS51795">
    <property type="entry name" value="ZF_FLZ"/>
    <property type="match status" value="1"/>
</dbReference>
<evidence type="ECO:0000256" key="5">
    <source>
        <dbReference type="SAM" id="MobiDB-lite"/>
    </source>
</evidence>
<dbReference type="PANTHER" id="PTHR47208">
    <property type="entry name" value="OS02G0174800 PROTEIN"/>
    <property type="match status" value="1"/>
</dbReference>
<evidence type="ECO:0000259" key="6">
    <source>
        <dbReference type="PROSITE" id="PS51795"/>
    </source>
</evidence>
<feature type="region of interest" description="Disordered" evidence="5">
    <location>
        <begin position="24"/>
        <end position="44"/>
    </location>
</feature>
<keyword evidence="3" id="KW-0863">Zinc-finger</keyword>
<evidence type="ECO:0000256" key="2">
    <source>
        <dbReference type="ARBA" id="ARBA00022723"/>
    </source>
</evidence>
<keyword evidence="8" id="KW-1185">Reference proteome</keyword>
<evidence type="ECO:0000256" key="4">
    <source>
        <dbReference type="PROSITE-ProRule" id="PRU01131"/>
    </source>
</evidence>
<dbReference type="InterPro" id="IPR007650">
    <property type="entry name" value="Zf-FLZ_dom"/>
</dbReference>
<keyword evidence="3" id="KW-0862">Zinc</keyword>
<protein>
    <recommendedName>
        <fullName evidence="6">FLZ-type domain-containing protein</fullName>
    </recommendedName>
</protein>
<accession>A0A9W7MM66</accession>
<dbReference type="AlphaFoldDB" id="A0A9W7MM66"/>
<evidence type="ECO:0000256" key="1">
    <source>
        <dbReference type="ARBA" id="ARBA00009374"/>
    </source>
</evidence>
<dbReference type="Proteomes" id="UP001165190">
    <property type="component" value="Unassembled WGS sequence"/>
</dbReference>
<proteinExistence type="inferred from homology"/>
<evidence type="ECO:0000256" key="3">
    <source>
        <dbReference type="ARBA" id="ARBA00022771"/>
    </source>
</evidence>
<evidence type="ECO:0000313" key="7">
    <source>
        <dbReference type="EMBL" id="GMJ07269.1"/>
    </source>
</evidence>
<comment type="caution">
    <text evidence="7">The sequence shown here is derived from an EMBL/GenBank/DDBJ whole genome shotgun (WGS) entry which is preliminary data.</text>
</comment>
<organism evidence="7 8">
    <name type="scientific">Hibiscus trionum</name>
    <name type="common">Flower of an hour</name>
    <dbReference type="NCBI Taxonomy" id="183268"/>
    <lineage>
        <taxon>Eukaryota</taxon>
        <taxon>Viridiplantae</taxon>
        <taxon>Streptophyta</taxon>
        <taxon>Embryophyta</taxon>
        <taxon>Tracheophyta</taxon>
        <taxon>Spermatophyta</taxon>
        <taxon>Magnoliopsida</taxon>
        <taxon>eudicotyledons</taxon>
        <taxon>Gunneridae</taxon>
        <taxon>Pentapetalae</taxon>
        <taxon>rosids</taxon>
        <taxon>malvids</taxon>
        <taxon>Malvales</taxon>
        <taxon>Malvaceae</taxon>
        <taxon>Malvoideae</taxon>
        <taxon>Hibiscus</taxon>
    </lineage>
</organism>
<dbReference type="Pfam" id="PF04570">
    <property type="entry name" value="zf-FLZ"/>
    <property type="match status" value="1"/>
</dbReference>
<dbReference type="GO" id="GO:0008270">
    <property type="term" value="F:zinc ion binding"/>
    <property type="evidence" value="ECO:0007669"/>
    <property type="project" value="UniProtKB-KW"/>
</dbReference>